<keyword evidence="3" id="KW-1185">Reference proteome</keyword>
<dbReference type="eggNOG" id="COG3619">
    <property type="taxonomic scope" value="Bacteria"/>
</dbReference>
<accession>W0V7W5</accession>
<organism evidence="2 3">
    <name type="scientific">Janthinobacterium agaricidamnosum NBRC 102515 = DSM 9628</name>
    <dbReference type="NCBI Taxonomy" id="1349767"/>
    <lineage>
        <taxon>Bacteria</taxon>
        <taxon>Pseudomonadati</taxon>
        <taxon>Pseudomonadota</taxon>
        <taxon>Betaproteobacteria</taxon>
        <taxon>Burkholderiales</taxon>
        <taxon>Oxalobacteraceae</taxon>
        <taxon>Janthinobacterium</taxon>
    </lineage>
</organism>
<feature type="transmembrane region" description="Helical" evidence="1">
    <location>
        <begin position="196"/>
        <end position="214"/>
    </location>
</feature>
<dbReference type="Proteomes" id="UP000027604">
    <property type="component" value="Chromosome I"/>
</dbReference>
<feature type="transmembrane region" description="Helical" evidence="1">
    <location>
        <begin position="21"/>
        <end position="44"/>
    </location>
</feature>
<dbReference type="AlphaFoldDB" id="W0V7W5"/>
<evidence type="ECO:0008006" key="4">
    <source>
        <dbReference type="Google" id="ProtNLM"/>
    </source>
</evidence>
<dbReference type="EMBL" id="HG322949">
    <property type="protein sequence ID" value="CDG84924.1"/>
    <property type="molecule type" value="Genomic_DNA"/>
</dbReference>
<evidence type="ECO:0000256" key="1">
    <source>
        <dbReference type="SAM" id="Phobius"/>
    </source>
</evidence>
<dbReference type="STRING" id="1349767.GJA_4316"/>
<feature type="transmembrane region" description="Helical" evidence="1">
    <location>
        <begin position="100"/>
        <end position="121"/>
    </location>
</feature>
<dbReference type="HOGENOM" id="CLU_073333_0_0_4"/>
<feature type="transmembrane region" description="Helical" evidence="1">
    <location>
        <begin position="64"/>
        <end position="88"/>
    </location>
</feature>
<keyword evidence="1" id="KW-1133">Transmembrane helix</keyword>
<protein>
    <recommendedName>
        <fullName evidence="4">Transmembrane protein</fullName>
    </recommendedName>
</protein>
<dbReference type="KEGG" id="jag:GJA_4316"/>
<dbReference type="PANTHER" id="PTHR37314">
    <property type="entry name" value="SLR0142 PROTEIN"/>
    <property type="match status" value="1"/>
</dbReference>
<dbReference type="InterPro" id="IPR010699">
    <property type="entry name" value="DUF1275"/>
</dbReference>
<feature type="transmembrane region" description="Helical" evidence="1">
    <location>
        <begin position="220"/>
        <end position="243"/>
    </location>
</feature>
<dbReference type="PANTHER" id="PTHR37314:SF4">
    <property type="entry name" value="UPF0700 TRANSMEMBRANE PROTEIN YOAK"/>
    <property type="match status" value="1"/>
</dbReference>
<name>W0V7W5_9BURK</name>
<proteinExistence type="predicted"/>
<keyword evidence="1" id="KW-0472">Membrane</keyword>
<keyword evidence="1" id="KW-0812">Transmembrane</keyword>
<dbReference type="OrthoDB" id="270162at2"/>
<gene>
    <name evidence="2" type="ORF">GJA_4316</name>
</gene>
<feature type="transmembrane region" description="Helical" evidence="1">
    <location>
        <begin position="127"/>
        <end position="147"/>
    </location>
</feature>
<reference evidence="2 3" key="1">
    <citation type="journal article" date="2015" name="Genome Announc.">
        <title>Genome Sequence of Mushroom Soft-Rot Pathogen Janthinobacterium agaricidamnosum.</title>
        <authorList>
            <person name="Graupner K."/>
            <person name="Lackner G."/>
            <person name="Hertweck C."/>
        </authorList>
    </citation>
    <scope>NUCLEOTIDE SEQUENCE [LARGE SCALE GENOMIC DNA]</scope>
    <source>
        <strain evidence="3">NBRC 102515 / DSM 9628</strain>
    </source>
</reference>
<dbReference type="RefSeq" id="WP_038495794.1">
    <property type="nucleotide sequence ID" value="NZ_BCTH01000074.1"/>
</dbReference>
<evidence type="ECO:0000313" key="2">
    <source>
        <dbReference type="EMBL" id="CDG84924.1"/>
    </source>
</evidence>
<evidence type="ECO:0000313" key="3">
    <source>
        <dbReference type="Proteomes" id="UP000027604"/>
    </source>
</evidence>
<dbReference type="PATRIC" id="fig|1349767.4.peg.878"/>
<dbReference type="Pfam" id="PF06912">
    <property type="entry name" value="DUF1275"/>
    <property type="match status" value="1"/>
</dbReference>
<sequence>MHFPYLFHLSGDKRNVRTDRHLGCLLAFIAGMVNVGGFLAIGSYTSHMTGLLSAMADDLVDGNVSVVLAALSAWGAFLGGAAITALLVNWGRRRKLHSRFALCLQLEAALLLFFGLGGTYLAGMRDLLAPATLLLLCFIMGLQNAIITTVSGAVIRTTHVTGLSTDIGIELGKLIYYNRRQLPELTVTANRQKLQLHSLLVAYFFAGGVCGALGSQHIDFFSATILLSLILGALSIGPVWRDVRILARFYRRK</sequence>